<dbReference type="FunFam" id="1.10.300.10:FF:000001">
    <property type="entry name" value="Adenylosuccinate synthetase"/>
    <property type="match status" value="1"/>
</dbReference>
<protein>
    <submittedName>
        <fullName evidence="9">Unannotated protein</fullName>
    </submittedName>
</protein>
<evidence type="ECO:0000256" key="7">
    <source>
        <dbReference type="ARBA" id="ARBA00022842"/>
    </source>
</evidence>
<dbReference type="Pfam" id="PF00709">
    <property type="entry name" value="Adenylsucc_synt"/>
    <property type="match status" value="1"/>
</dbReference>
<dbReference type="InterPro" id="IPR042111">
    <property type="entry name" value="Adenylosuccinate_synth_dom3"/>
</dbReference>
<dbReference type="CDD" id="cd03108">
    <property type="entry name" value="AdSS"/>
    <property type="match status" value="1"/>
</dbReference>
<dbReference type="GO" id="GO:0005525">
    <property type="term" value="F:GTP binding"/>
    <property type="evidence" value="ECO:0007669"/>
    <property type="project" value="UniProtKB-KW"/>
</dbReference>
<dbReference type="NCBIfam" id="NF002223">
    <property type="entry name" value="PRK01117.1"/>
    <property type="match status" value="1"/>
</dbReference>
<keyword evidence="3" id="KW-0436">Ligase</keyword>
<dbReference type="SMART" id="SM00788">
    <property type="entry name" value="Adenylsucc_synt"/>
    <property type="match status" value="1"/>
</dbReference>
<dbReference type="InterPro" id="IPR001114">
    <property type="entry name" value="Adenylosuccinate_synthetase"/>
</dbReference>
<sequence length="423" mass="45196">MPVTVVVGAQWGDEGKAKVIDLLSKEHGYVVRYQGGHNAGHTVVVGDERYALQLIPSGILYDHVVPVIGNGVVVDMVTLFNEIDTLERRGISCSRLVVSSHAHLIFPWHQAWDALAEAGRGDAKIGTTLKGIGPAYADKARRVGIRAGEVLDAGSFAQALKERAVAENTTLVAAGGAALDVDAIVTQFAALAARLAPYVGDTVSVLHDALASGQHLLLEGAQATFLDLDHGTYPYVTSSNPTAGGACAGTGLGPRDIGRIVGITKAYTTRVGAGPFPTELLDDLGDKLVDIGREFGTVTGRRRRPGWIDCVMLRQAVRLNSLTELALTKLDVFDTFEHVRVCTGYRVGGAMLRNYPDRMELLADVEPVYADLPGWNQSLGAVREAAQLPAEAQAFLRLVETEVGVPIRIVGVGAERDDYLLWS</sequence>
<organism evidence="9">
    <name type="scientific">freshwater metagenome</name>
    <dbReference type="NCBI Taxonomy" id="449393"/>
    <lineage>
        <taxon>unclassified sequences</taxon>
        <taxon>metagenomes</taxon>
        <taxon>ecological metagenomes</taxon>
    </lineage>
</organism>
<evidence type="ECO:0000313" key="9">
    <source>
        <dbReference type="EMBL" id="CAB4869586.1"/>
    </source>
</evidence>
<comment type="cofactor">
    <cofactor evidence="1">
        <name>Mg(2+)</name>
        <dbReference type="ChEBI" id="CHEBI:18420"/>
    </cofactor>
</comment>
<comment type="subunit">
    <text evidence="2">Homodimer.</text>
</comment>
<keyword evidence="7" id="KW-0460">Magnesium</keyword>
<name>A0A6J7DGF3_9ZZZZ</name>
<dbReference type="InterPro" id="IPR042109">
    <property type="entry name" value="Adenylosuccinate_synth_dom1"/>
</dbReference>
<dbReference type="PANTHER" id="PTHR11846:SF0">
    <property type="entry name" value="ADENYLOSUCCINATE SYNTHETASE"/>
    <property type="match status" value="1"/>
</dbReference>
<dbReference type="EMBL" id="CAFBLP010000013">
    <property type="protein sequence ID" value="CAB4869586.1"/>
    <property type="molecule type" value="Genomic_DNA"/>
</dbReference>
<dbReference type="GO" id="GO:0046040">
    <property type="term" value="P:IMP metabolic process"/>
    <property type="evidence" value="ECO:0007669"/>
    <property type="project" value="TreeGrafter"/>
</dbReference>
<dbReference type="Gene3D" id="1.10.300.10">
    <property type="entry name" value="Adenylosuccinate Synthetase, subunit A, domain 2"/>
    <property type="match status" value="1"/>
</dbReference>
<dbReference type="SUPFAM" id="SSF52540">
    <property type="entry name" value="P-loop containing nucleoside triphosphate hydrolases"/>
    <property type="match status" value="1"/>
</dbReference>
<dbReference type="PROSITE" id="PS00513">
    <property type="entry name" value="ADENYLOSUCCIN_SYN_2"/>
    <property type="match status" value="1"/>
</dbReference>
<evidence type="ECO:0000256" key="6">
    <source>
        <dbReference type="ARBA" id="ARBA00022755"/>
    </source>
</evidence>
<evidence type="ECO:0000256" key="4">
    <source>
        <dbReference type="ARBA" id="ARBA00022723"/>
    </source>
</evidence>
<reference evidence="9" key="1">
    <citation type="submission" date="2020-05" db="EMBL/GenBank/DDBJ databases">
        <authorList>
            <person name="Chiriac C."/>
            <person name="Salcher M."/>
            <person name="Ghai R."/>
            <person name="Kavagutti S V."/>
        </authorList>
    </citation>
    <scope>NUCLEOTIDE SEQUENCE</scope>
</reference>
<gene>
    <name evidence="9" type="ORF">UFOPK3376_00740</name>
</gene>
<keyword evidence="4" id="KW-0479">Metal-binding</keyword>
<accession>A0A6J7DGF3</accession>
<dbReference type="GO" id="GO:0044208">
    <property type="term" value="P:'de novo' AMP biosynthetic process"/>
    <property type="evidence" value="ECO:0007669"/>
    <property type="project" value="TreeGrafter"/>
</dbReference>
<dbReference type="AlphaFoldDB" id="A0A6J7DGF3"/>
<evidence type="ECO:0000256" key="1">
    <source>
        <dbReference type="ARBA" id="ARBA00001946"/>
    </source>
</evidence>
<evidence type="ECO:0000256" key="5">
    <source>
        <dbReference type="ARBA" id="ARBA00022741"/>
    </source>
</evidence>
<dbReference type="FunFam" id="3.90.170.10:FF:000001">
    <property type="entry name" value="Adenylosuccinate synthetase"/>
    <property type="match status" value="1"/>
</dbReference>
<evidence type="ECO:0000256" key="3">
    <source>
        <dbReference type="ARBA" id="ARBA00022598"/>
    </source>
</evidence>
<dbReference type="InterPro" id="IPR042110">
    <property type="entry name" value="Adenylosuccinate_synth_dom2"/>
</dbReference>
<dbReference type="GO" id="GO:0005737">
    <property type="term" value="C:cytoplasm"/>
    <property type="evidence" value="ECO:0007669"/>
    <property type="project" value="TreeGrafter"/>
</dbReference>
<evidence type="ECO:0000256" key="2">
    <source>
        <dbReference type="ARBA" id="ARBA00011738"/>
    </source>
</evidence>
<dbReference type="InterPro" id="IPR033128">
    <property type="entry name" value="Adenylosuccin_syn_Lys_AS"/>
</dbReference>
<dbReference type="PANTHER" id="PTHR11846">
    <property type="entry name" value="ADENYLOSUCCINATE SYNTHETASE"/>
    <property type="match status" value="1"/>
</dbReference>
<dbReference type="InterPro" id="IPR027417">
    <property type="entry name" value="P-loop_NTPase"/>
</dbReference>
<proteinExistence type="inferred from homology"/>
<evidence type="ECO:0000256" key="8">
    <source>
        <dbReference type="ARBA" id="ARBA00023134"/>
    </source>
</evidence>
<keyword evidence="6" id="KW-0658">Purine biosynthesis</keyword>
<dbReference type="InterPro" id="IPR018220">
    <property type="entry name" value="Adenylosuccin_syn_GTP-bd"/>
</dbReference>
<dbReference type="NCBIfam" id="TIGR00184">
    <property type="entry name" value="purA"/>
    <property type="match status" value="1"/>
</dbReference>
<keyword evidence="5" id="KW-0547">Nucleotide-binding</keyword>
<dbReference type="HAMAP" id="MF_00011">
    <property type="entry name" value="Adenylosucc_synth"/>
    <property type="match status" value="1"/>
</dbReference>
<dbReference type="PROSITE" id="PS01266">
    <property type="entry name" value="ADENYLOSUCCIN_SYN_1"/>
    <property type="match status" value="1"/>
</dbReference>
<dbReference type="GO" id="GO:0046872">
    <property type="term" value="F:metal ion binding"/>
    <property type="evidence" value="ECO:0007669"/>
    <property type="project" value="UniProtKB-KW"/>
</dbReference>
<dbReference type="GO" id="GO:0004019">
    <property type="term" value="F:adenylosuccinate synthase activity"/>
    <property type="evidence" value="ECO:0007669"/>
    <property type="project" value="InterPro"/>
</dbReference>
<dbReference type="Gene3D" id="3.40.440.10">
    <property type="entry name" value="Adenylosuccinate Synthetase, subunit A, domain 1"/>
    <property type="match status" value="1"/>
</dbReference>
<dbReference type="Gene3D" id="3.90.170.10">
    <property type="entry name" value="Adenylosuccinate Synthetase, subunit A, domain 3"/>
    <property type="match status" value="1"/>
</dbReference>
<keyword evidence="8" id="KW-0342">GTP-binding</keyword>